<dbReference type="KEGG" id="sla:SERLADRAFT_471423"/>
<sequence>MTGWPKDITTRVPLFVRTSNVDPTQLDTKRKTKTAFIRFPPQDTITVPGFGVNVFGPRMRMDEEVCKAHITLRGLKYIPTAITQDQHLHRVFTTVQAGIGCPACE</sequence>
<evidence type="ECO:0000313" key="1">
    <source>
        <dbReference type="EMBL" id="EGO22900.1"/>
    </source>
</evidence>
<accession>F8P169</accession>
<name>F8P169_SERL9</name>
<reference evidence="1" key="1">
    <citation type="submission" date="2011-04" db="EMBL/GenBank/DDBJ databases">
        <title>Evolution of plant cell wall degrading machinery underlies the functional diversity of forest fungi.</title>
        <authorList>
            <consortium name="US DOE Joint Genome Institute (JGI-PGF)"/>
            <person name="Eastwood D.C."/>
            <person name="Floudas D."/>
            <person name="Binder M."/>
            <person name="Majcherczyk A."/>
            <person name="Schneider P."/>
            <person name="Aerts A."/>
            <person name="Asiegbu F.O."/>
            <person name="Baker S.E."/>
            <person name="Barry K."/>
            <person name="Bendiksby M."/>
            <person name="Blumentritt M."/>
            <person name="Coutinho P.M."/>
            <person name="Cullen D."/>
            <person name="Cullen D."/>
            <person name="Gathman A."/>
            <person name="Goodell B."/>
            <person name="Henrissat B."/>
            <person name="Ihrmark K."/>
            <person name="Kauserud H."/>
            <person name="Kohler A."/>
            <person name="LaButti K."/>
            <person name="Lapidus A."/>
            <person name="Lavin J.L."/>
            <person name="Lee Y.-H."/>
            <person name="Lindquist E."/>
            <person name="Lilly W."/>
            <person name="Lucas S."/>
            <person name="Morin E."/>
            <person name="Murat C."/>
            <person name="Oguiza J.A."/>
            <person name="Park J."/>
            <person name="Pisabarro A.G."/>
            <person name="Riley R."/>
            <person name="Rosling A."/>
            <person name="Salamov A."/>
            <person name="Schmidt O."/>
            <person name="Schmutz J."/>
            <person name="Skrede I."/>
            <person name="Stenlid J."/>
            <person name="Wiebenga A."/>
            <person name="Xie X."/>
            <person name="Kues U."/>
            <person name="Hibbett D.S."/>
            <person name="Hoffmeister D."/>
            <person name="Hogberg N."/>
            <person name="Martin F."/>
            <person name="Grigoriev I.V."/>
            <person name="Watkinson S.C."/>
        </authorList>
    </citation>
    <scope>NUCLEOTIDE SEQUENCE</scope>
    <source>
        <strain evidence="1">S7.9</strain>
    </source>
</reference>
<dbReference type="HOGENOM" id="CLU_2238258_0_0_1"/>
<dbReference type="Proteomes" id="UP000008064">
    <property type="component" value="Unassembled WGS sequence"/>
</dbReference>
<dbReference type="EMBL" id="GL945436">
    <property type="protein sequence ID" value="EGO22900.1"/>
    <property type="molecule type" value="Genomic_DNA"/>
</dbReference>
<dbReference type="RefSeq" id="XP_007320140.1">
    <property type="nucleotide sequence ID" value="XM_007320078.1"/>
</dbReference>
<proteinExistence type="predicted"/>
<protein>
    <submittedName>
        <fullName evidence="1">Uncharacterized protein</fullName>
    </submittedName>
</protein>
<organism>
    <name type="scientific">Serpula lacrymans var. lacrymans (strain S7.9)</name>
    <name type="common">Dry rot fungus</name>
    <dbReference type="NCBI Taxonomy" id="578457"/>
    <lineage>
        <taxon>Eukaryota</taxon>
        <taxon>Fungi</taxon>
        <taxon>Dikarya</taxon>
        <taxon>Basidiomycota</taxon>
        <taxon>Agaricomycotina</taxon>
        <taxon>Agaricomycetes</taxon>
        <taxon>Agaricomycetidae</taxon>
        <taxon>Boletales</taxon>
        <taxon>Coniophorineae</taxon>
        <taxon>Serpulaceae</taxon>
        <taxon>Serpula</taxon>
    </lineage>
</organism>
<dbReference type="AlphaFoldDB" id="F8P169"/>
<dbReference type="GeneID" id="18819940"/>
<gene>
    <name evidence="1" type="ORF">SERLADRAFT_471423</name>
</gene>